<comment type="caution">
    <text evidence="3">The sequence shown here is derived from an EMBL/GenBank/DDBJ whole genome shotgun (WGS) entry which is preliminary data.</text>
</comment>
<name>A0A8H6Z8Q2_9AGAR</name>
<dbReference type="PANTHER" id="PTHR33096">
    <property type="entry name" value="CXC2 DOMAIN-CONTAINING PROTEIN"/>
    <property type="match status" value="1"/>
</dbReference>
<accession>A0A8H6Z8Q2</accession>
<dbReference type="EMBL" id="JACAZI010000001">
    <property type="protein sequence ID" value="KAF7372679.1"/>
    <property type="molecule type" value="Genomic_DNA"/>
</dbReference>
<proteinExistence type="predicted"/>
<dbReference type="AlphaFoldDB" id="A0A8H6Z8Q2"/>
<evidence type="ECO:0000256" key="1">
    <source>
        <dbReference type="SAM" id="MobiDB-lite"/>
    </source>
</evidence>
<organism evidence="3 4">
    <name type="scientific">Mycena venus</name>
    <dbReference type="NCBI Taxonomy" id="2733690"/>
    <lineage>
        <taxon>Eukaryota</taxon>
        <taxon>Fungi</taxon>
        <taxon>Dikarya</taxon>
        <taxon>Basidiomycota</taxon>
        <taxon>Agaricomycotina</taxon>
        <taxon>Agaricomycetes</taxon>
        <taxon>Agaricomycetidae</taxon>
        <taxon>Agaricales</taxon>
        <taxon>Marasmiineae</taxon>
        <taxon>Mycenaceae</taxon>
        <taxon>Mycena</taxon>
    </lineage>
</organism>
<dbReference type="OrthoDB" id="2682806at2759"/>
<dbReference type="InterPro" id="IPR040521">
    <property type="entry name" value="KDZ"/>
</dbReference>
<protein>
    <submittedName>
        <fullName evidence="3">CxC2 domain-containing protein</fullName>
    </submittedName>
</protein>
<dbReference type="PANTHER" id="PTHR33096:SF1">
    <property type="entry name" value="CXC1-LIKE CYSTEINE CLUSTER ASSOCIATED WITH KDZ TRANSPOSASES DOMAIN-CONTAINING PROTEIN"/>
    <property type="match status" value="1"/>
</dbReference>
<reference evidence="3" key="1">
    <citation type="submission" date="2020-05" db="EMBL/GenBank/DDBJ databases">
        <title>Mycena genomes resolve the evolution of fungal bioluminescence.</title>
        <authorList>
            <person name="Tsai I.J."/>
        </authorList>
    </citation>
    <scope>NUCLEOTIDE SEQUENCE</scope>
    <source>
        <strain evidence="3">CCC161011</strain>
    </source>
</reference>
<dbReference type="Proteomes" id="UP000620124">
    <property type="component" value="Unassembled WGS sequence"/>
</dbReference>
<feature type="compositionally biased region" description="Polar residues" evidence="1">
    <location>
        <begin position="22"/>
        <end position="31"/>
    </location>
</feature>
<evidence type="ECO:0000259" key="2">
    <source>
        <dbReference type="Pfam" id="PF18803"/>
    </source>
</evidence>
<dbReference type="Pfam" id="PF18803">
    <property type="entry name" value="CxC2"/>
    <property type="match status" value="1"/>
</dbReference>
<feature type="region of interest" description="Disordered" evidence="1">
    <location>
        <begin position="1"/>
        <end position="48"/>
    </location>
</feature>
<sequence>MSNKRKRTRTAYIHDPRAEEISISSTASNTRVRYEHHRPPPPSPEETPRVFDIFDQAMGYAPDDEMFLPPKDVPFEGIAGITIKKKKRNRDTDRPLFPFIRERNEILDCLLCRESRGPWWAKGCMAEGCLGITAEYRCQDCFGGRLLCENCIVNRHRDEPLHIIEKWLDGYFQPWSLTRIAPGLRFQIGHPPGEMCDFRDGPHKFVVLENNGIHQISVDFCGCIGAPSSVHQLLNIGWFPATLKEPETCATFSVLRRFHTLNLQARLPAYDFYSALEVLSDRAGMKKIPDRREQFSLMTREYRHLQMCKRAGRGHDPAGVYREPGSSELVYGIEATQPGELAIPCRACPQPGINLPEGWENAPLDKAWIYQLLLSQDANFKMKGRNTSTREEDPTLGPGYAYMVANDAYLKHLAKYVETDEISHCVAFAALWRANNKRAKGLRATGIGSKGERYPNIDYLFLASLINTMVLSIVVSYDIACQWMRNFWTRMKAMPDAMQLPSHVKVQFKVPKFHLPAHTQKCHGPFSFNYTRWVGRTDGEGVERNWSWLNMIARSISVMGPGGREDTIDDFCGYGNWRKTVKLGNSLLRKMALAIPKAILHSWAFHEFTEGLREGHEEELTAWEKLVRQWEEDSDKPCPYEYPEDDDLTMDQLRLRIAEEEHAREERGTSRTNKPGAFIIAGMEIEEQQETIQLEVKRRNRTSAQAAELQRKRTLLLGQVQRLRDEQAYFMPGLAALLDAHPVQESTLRPEEMKLHLPSSFPQEVRENICIAGLAVEEDRLRYAQAGEALRELRQAAYTKSQALQSAIEARIKSAATSYRTARAALLSLRGPGSWEEGFKVLREQDIRGMNERTLNDAEKEEERKARILAGLSPDIEEIDEFGERVEPTVLFGLETGKGTRTLSWIWLHDDIRIEWTKARARAERWREEIILLEEEMRRVLAFCEWKAEWWDQRQEMRIEVDSELAEGLAAYAKEQAARERFWAADWKTKWVAVRTRALLVAREQLIDAIREVGLEVEIEEEVAYGECESREGDTEDLD</sequence>
<feature type="domain" description="CxC2-like cysteine cluster KDZ transposase-associated" evidence="2">
    <location>
        <begin position="183"/>
        <end position="284"/>
    </location>
</feature>
<keyword evidence="4" id="KW-1185">Reference proteome</keyword>
<gene>
    <name evidence="3" type="ORF">MVEN_00131200</name>
</gene>
<evidence type="ECO:0000313" key="4">
    <source>
        <dbReference type="Proteomes" id="UP000620124"/>
    </source>
</evidence>
<evidence type="ECO:0000313" key="3">
    <source>
        <dbReference type="EMBL" id="KAF7372679.1"/>
    </source>
</evidence>
<dbReference type="InterPro" id="IPR041457">
    <property type="entry name" value="CxC2_KDZ-assoc"/>
</dbReference>
<dbReference type="Pfam" id="PF18758">
    <property type="entry name" value="KDZ"/>
    <property type="match status" value="1"/>
</dbReference>